<evidence type="ECO:0000256" key="1">
    <source>
        <dbReference type="ARBA" id="ARBA00008455"/>
    </source>
</evidence>
<dbReference type="SMART" id="SM00645">
    <property type="entry name" value="Pept_C1"/>
    <property type="match status" value="1"/>
</dbReference>
<evidence type="ECO:0000256" key="2">
    <source>
        <dbReference type="ARBA" id="ARBA00022670"/>
    </source>
</evidence>
<dbReference type="Gene3D" id="3.90.70.10">
    <property type="entry name" value="Cysteine proteinases"/>
    <property type="match status" value="1"/>
</dbReference>
<dbReference type="EMBL" id="NEDP02001215">
    <property type="protein sequence ID" value="OWF53775.1"/>
    <property type="molecule type" value="Genomic_DNA"/>
</dbReference>
<dbReference type="GO" id="GO:0006508">
    <property type="term" value="P:proteolysis"/>
    <property type="evidence" value="ECO:0007669"/>
    <property type="project" value="UniProtKB-KW"/>
</dbReference>
<evidence type="ECO:0000256" key="3">
    <source>
        <dbReference type="ARBA" id="ARBA00022801"/>
    </source>
</evidence>
<gene>
    <name evidence="10" type="ORF">KP79_PYT08444</name>
</gene>
<accession>A0A210QYL7</accession>
<evidence type="ECO:0000313" key="10">
    <source>
        <dbReference type="EMBL" id="OWF53775.1"/>
    </source>
</evidence>
<keyword evidence="4" id="KW-0788">Thiol protease</keyword>
<comment type="similarity">
    <text evidence="1">Belongs to the peptidase C1 family.</text>
</comment>
<feature type="domain" description="Cathepsin propeptide inhibitor" evidence="9">
    <location>
        <begin position="240"/>
        <end position="296"/>
    </location>
</feature>
<dbReference type="PROSITE" id="PS00640">
    <property type="entry name" value="THIOL_PROTEASE_ASN"/>
    <property type="match status" value="1"/>
</dbReference>
<keyword evidence="7" id="KW-0732">Signal</keyword>
<dbReference type="Pfam" id="PF00112">
    <property type="entry name" value="Peptidase_C1"/>
    <property type="match status" value="1"/>
</dbReference>
<dbReference type="CDD" id="cd02248">
    <property type="entry name" value="Peptidase_C1A"/>
    <property type="match status" value="1"/>
</dbReference>
<dbReference type="InterPro" id="IPR025661">
    <property type="entry name" value="Pept_asp_AS"/>
</dbReference>
<dbReference type="OrthoDB" id="65740at2759"/>
<keyword evidence="6" id="KW-1015">Disulfide bond</keyword>
<evidence type="ECO:0000256" key="4">
    <source>
        <dbReference type="ARBA" id="ARBA00022807"/>
    </source>
</evidence>
<feature type="signal peptide" evidence="7">
    <location>
        <begin position="1"/>
        <end position="22"/>
    </location>
</feature>
<evidence type="ECO:0000259" key="8">
    <source>
        <dbReference type="SMART" id="SM00645"/>
    </source>
</evidence>
<dbReference type="InterPro" id="IPR013128">
    <property type="entry name" value="Peptidase_C1A"/>
</dbReference>
<evidence type="ECO:0000256" key="5">
    <source>
        <dbReference type="ARBA" id="ARBA00023145"/>
    </source>
</evidence>
<organism evidence="10 11">
    <name type="scientific">Mizuhopecten yessoensis</name>
    <name type="common">Japanese scallop</name>
    <name type="synonym">Patinopecten yessoensis</name>
    <dbReference type="NCBI Taxonomy" id="6573"/>
    <lineage>
        <taxon>Eukaryota</taxon>
        <taxon>Metazoa</taxon>
        <taxon>Spiralia</taxon>
        <taxon>Lophotrochozoa</taxon>
        <taxon>Mollusca</taxon>
        <taxon>Bivalvia</taxon>
        <taxon>Autobranchia</taxon>
        <taxon>Pteriomorphia</taxon>
        <taxon>Pectinida</taxon>
        <taxon>Pectinoidea</taxon>
        <taxon>Pectinidae</taxon>
        <taxon>Mizuhopecten</taxon>
    </lineage>
</organism>
<dbReference type="FunFam" id="3.90.70.10:FF:000087">
    <property type="entry name" value="Counting factor associated protein D"/>
    <property type="match status" value="1"/>
</dbReference>
<dbReference type="SUPFAM" id="SSF54001">
    <property type="entry name" value="Cysteine proteinases"/>
    <property type="match status" value="1"/>
</dbReference>
<dbReference type="GO" id="GO:0008234">
    <property type="term" value="F:cysteine-type peptidase activity"/>
    <property type="evidence" value="ECO:0007669"/>
    <property type="project" value="UniProtKB-KW"/>
</dbReference>
<proteinExistence type="inferred from homology"/>
<keyword evidence="5" id="KW-0865">Zymogen</keyword>
<dbReference type="PANTHER" id="PTHR12411">
    <property type="entry name" value="CYSTEINE PROTEASE FAMILY C1-RELATED"/>
    <property type="match status" value="1"/>
</dbReference>
<evidence type="ECO:0000256" key="7">
    <source>
        <dbReference type="SAM" id="SignalP"/>
    </source>
</evidence>
<dbReference type="SMART" id="SM00848">
    <property type="entry name" value="Inhibitor_I29"/>
    <property type="match status" value="1"/>
</dbReference>
<feature type="chain" id="PRO_5018612530" evidence="7">
    <location>
        <begin position="23"/>
        <end position="542"/>
    </location>
</feature>
<dbReference type="Pfam" id="PF08246">
    <property type="entry name" value="Inhibitor_I29"/>
    <property type="match status" value="1"/>
</dbReference>
<evidence type="ECO:0000259" key="9">
    <source>
        <dbReference type="SMART" id="SM00848"/>
    </source>
</evidence>
<dbReference type="InterPro" id="IPR039417">
    <property type="entry name" value="Peptidase_C1A_papain-like"/>
</dbReference>
<dbReference type="Proteomes" id="UP000242188">
    <property type="component" value="Unassembled WGS sequence"/>
</dbReference>
<evidence type="ECO:0000313" key="11">
    <source>
        <dbReference type="Proteomes" id="UP000242188"/>
    </source>
</evidence>
<feature type="domain" description="Peptidase C1A papain C-terminal" evidence="8">
    <location>
        <begin position="324"/>
        <end position="541"/>
    </location>
</feature>
<name>A0A210QYL7_MIZYE</name>
<keyword evidence="11" id="KW-1185">Reference proteome</keyword>
<dbReference type="InterPro" id="IPR013201">
    <property type="entry name" value="Prot_inhib_I29"/>
</dbReference>
<protein>
    <submittedName>
        <fullName evidence="10">Counting factor associated protein D</fullName>
    </submittedName>
</protein>
<sequence length="542" mass="60211">MATGGAGCLFVVLIAVICSCRGDNPPQWPSSYQLTAFLELPYAEIKEPLTAYYDGVNNMSRVDYYGGTVKTVQRQDVKPYGAGFKIAPITTYKVTNQVTCFGMNGTSDGPITIQSVLPDLTGFQKVGKSMKLGVVVDEWQLVSVVGEKKNTYTMWINSDGSPHFYEMMGLDTLLGSHYDKYYVKYNNFTANAKFDDSVFAAPKDMTCGDFPGPGASERHVLMNPMKEYMHHYDQHAQDLFGQFKIKHGRKYQSVKEHAQRQHHFRNNLRFIHSKNRAGLSYSLAVNHLADKSVEELSVMNGFSRTPGHHGGLPFDKTKYNLKDTPVSWDWRLYGAVTPVKDQAVCGSCWSFGTVGTIEGAYFLKTGHLVRLSQQELMDCSWGEGNNACDGGEDFRSYNWIMRNGGLTSEEMYGPYLAQDSTCHSKEVKPVVTLKNYVNVTKGDLQALKFAIAHQGPVSVAIDASHKSLSFYANGIYYEPDCGNTDDALDHAVLAVGYGTIGGQDYWLVKNSWSTYWGNDGFVLMSQKNNNCGVATAATYVLL</sequence>
<dbReference type="InterPro" id="IPR000169">
    <property type="entry name" value="Pept_cys_AS"/>
</dbReference>
<dbReference type="PROSITE" id="PS00139">
    <property type="entry name" value="THIOL_PROTEASE_CYS"/>
    <property type="match status" value="1"/>
</dbReference>
<dbReference type="InterPro" id="IPR038765">
    <property type="entry name" value="Papain-like_cys_pep_sf"/>
</dbReference>
<dbReference type="InterPro" id="IPR000668">
    <property type="entry name" value="Peptidase_C1A_C"/>
</dbReference>
<keyword evidence="2" id="KW-0645">Protease</keyword>
<evidence type="ECO:0000256" key="6">
    <source>
        <dbReference type="ARBA" id="ARBA00023157"/>
    </source>
</evidence>
<comment type="caution">
    <text evidence="10">The sequence shown here is derived from an EMBL/GenBank/DDBJ whole genome shotgun (WGS) entry which is preliminary data.</text>
</comment>
<keyword evidence="3" id="KW-0378">Hydrolase</keyword>
<dbReference type="PROSITE" id="PS00639">
    <property type="entry name" value="THIOL_PROTEASE_HIS"/>
    <property type="match status" value="1"/>
</dbReference>
<dbReference type="InterPro" id="IPR025660">
    <property type="entry name" value="Pept_his_AS"/>
</dbReference>
<reference evidence="10 11" key="1">
    <citation type="journal article" date="2017" name="Nat. Ecol. Evol.">
        <title>Scallop genome provides insights into evolution of bilaterian karyotype and development.</title>
        <authorList>
            <person name="Wang S."/>
            <person name="Zhang J."/>
            <person name="Jiao W."/>
            <person name="Li J."/>
            <person name="Xun X."/>
            <person name="Sun Y."/>
            <person name="Guo X."/>
            <person name="Huan P."/>
            <person name="Dong B."/>
            <person name="Zhang L."/>
            <person name="Hu X."/>
            <person name="Sun X."/>
            <person name="Wang J."/>
            <person name="Zhao C."/>
            <person name="Wang Y."/>
            <person name="Wang D."/>
            <person name="Huang X."/>
            <person name="Wang R."/>
            <person name="Lv J."/>
            <person name="Li Y."/>
            <person name="Zhang Z."/>
            <person name="Liu B."/>
            <person name="Lu W."/>
            <person name="Hui Y."/>
            <person name="Liang J."/>
            <person name="Zhou Z."/>
            <person name="Hou R."/>
            <person name="Li X."/>
            <person name="Liu Y."/>
            <person name="Li H."/>
            <person name="Ning X."/>
            <person name="Lin Y."/>
            <person name="Zhao L."/>
            <person name="Xing Q."/>
            <person name="Dou J."/>
            <person name="Li Y."/>
            <person name="Mao J."/>
            <person name="Guo H."/>
            <person name="Dou H."/>
            <person name="Li T."/>
            <person name="Mu C."/>
            <person name="Jiang W."/>
            <person name="Fu Q."/>
            <person name="Fu X."/>
            <person name="Miao Y."/>
            <person name="Liu J."/>
            <person name="Yu Q."/>
            <person name="Li R."/>
            <person name="Liao H."/>
            <person name="Li X."/>
            <person name="Kong Y."/>
            <person name="Jiang Z."/>
            <person name="Chourrout D."/>
            <person name="Li R."/>
            <person name="Bao Z."/>
        </authorList>
    </citation>
    <scope>NUCLEOTIDE SEQUENCE [LARGE SCALE GENOMIC DNA]</scope>
    <source>
        <strain evidence="10 11">PY_sf001</strain>
    </source>
</reference>
<dbReference type="AlphaFoldDB" id="A0A210QYL7"/>
<dbReference type="PRINTS" id="PR00705">
    <property type="entry name" value="PAPAIN"/>
</dbReference>